<dbReference type="AlphaFoldDB" id="A0A382TBK0"/>
<gene>
    <name evidence="1" type="ORF">METZ01_LOCUS372019</name>
</gene>
<dbReference type="SUPFAM" id="SSF56601">
    <property type="entry name" value="beta-lactamase/transpeptidase-like"/>
    <property type="match status" value="1"/>
</dbReference>
<protein>
    <recommendedName>
        <fullName evidence="2">Beta-lactamase-related domain-containing protein</fullName>
    </recommendedName>
</protein>
<sequence length="64" mass="7440">RIYDLNGLQLNYHGGWVKGYRADVAFLPEHKVGYVMLMNAESNMINSTTAEFWKRYLKKADADK</sequence>
<organism evidence="1">
    <name type="scientific">marine metagenome</name>
    <dbReference type="NCBI Taxonomy" id="408172"/>
    <lineage>
        <taxon>unclassified sequences</taxon>
        <taxon>metagenomes</taxon>
        <taxon>ecological metagenomes</taxon>
    </lineage>
</organism>
<evidence type="ECO:0000313" key="1">
    <source>
        <dbReference type="EMBL" id="SVD19165.1"/>
    </source>
</evidence>
<dbReference type="InterPro" id="IPR012338">
    <property type="entry name" value="Beta-lactam/transpept-like"/>
</dbReference>
<reference evidence="1" key="1">
    <citation type="submission" date="2018-05" db="EMBL/GenBank/DDBJ databases">
        <authorList>
            <person name="Lanie J.A."/>
            <person name="Ng W.-L."/>
            <person name="Kazmierczak K.M."/>
            <person name="Andrzejewski T.M."/>
            <person name="Davidsen T.M."/>
            <person name="Wayne K.J."/>
            <person name="Tettelin H."/>
            <person name="Glass J.I."/>
            <person name="Rusch D."/>
            <person name="Podicherti R."/>
            <person name="Tsui H.-C.T."/>
            <person name="Winkler M.E."/>
        </authorList>
    </citation>
    <scope>NUCLEOTIDE SEQUENCE</scope>
</reference>
<accession>A0A382TBK0</accession>
<name>A0A382TBK0_9ZZZZ</name>
<dbReference type="Gene3D" id="3.40.710.10">
    <property type="entry name" value="DD-peptidase/beta-lactamase superfamily"/>
    <property type="match status" value="1"/>
</dbReference>
<evidence type="ECO:0008006" key="2">
    <source>
        <dbReference type="Google" id="ProtNLM"/>
    </source>
</evidence>
<proteinExistence type="predicted"/>
<feature type="non-terminal residue" evidence="1">
    <location>
        <position position="1"/>
    </location>
</feature>
<dbReference type="EMBL" id="UINC01135173">
    <property type="protein sequence ID" value="SVD19165.1"/>
    <property type="molecule type" value="Genomic_DNA"/>
</dbReference>